<dbReference type="GO" id="GO:0005975">
    <property type="term" value="P:carbohydrate metabolic process"/>
    <property type="evidence" value="ECO:0007669"/>
    <property type="project" value="InterPro"/>
</dbReference>
<gene>
    <name evidence="9" type="primary">106069463</name>
</gene>
<dbReference type="FunFam" id="3.20.20.80:FF:000013">
    <property type="entry name" value="lactase-phlorizin hydrolase"/>
    <property type="match status" value="2"/>
</dbReference>
<dbReference type="KEGG" id="bgt:106069463"/>
<dbReference type="PANTHER" id="PTHR10353:SF36">
    <property type="entry name" value="LP05116P"/>
    <property type="match status" value="1"/>
</dbReference>
<dbReference type="STRING" id="6526.A0A2C9KCJ4"/>
<dbReference type="PRINTS" id="PR00131">
    <property type="entry name" value="GLHYDRLASE1"/>
</dbReference>
<evidence type="ECO:0000256" key="7">
    <source>
        <dbReference type="PROSITE-ProRule" id="PRU10055"/>
    </source>
</evidence>
<keyword evidence="4 8" id="KW-0378">Hydrolase</keyword>
<keyword evidence="6 8" id="KW-0326">Glycosidase</keyword>
<dbReference type="InterPro" id="IPR033132">
    <property type="entry name" value="GH_1_N_CS"/>
</dbReference>
<organism evidence="9 10">
    <name type="scientific">Biomphalaria glabrata</name>
    <name type="common">Bloodfluke planorb</name>
    <name type="synonym">Freshwater snail</name>
    <dbReference type="NCBI Taxonomy" id="6526"/>
    <lineage>
        <taxon>Eukaryota</taxon>
        <taxon>Metazoa</taxon>
        <taxon>Spiralia</taxon>
        <taxon>Lophotrochozoa</taxon>
        <taxon>Mollusca</taxon>
        <taxon>Gastropoda</taxon>
        <taxon>Heterobranchia</taxon>
        <taxon>Euthyneura</taxon>
        <taxon>Panpulmonata</taxon>
        <taxon>Hygrophila</taxon>
        <taxon>Lymnaeoidea</taxon>
        <taxon>Planorbidae</taxon>
        <taxon>Biomphalaria</taxon>
    </lineage>
</organism>
<dbReference type="EnsemblMetazoa" id="BGLB017511-RA">
    <property type="protein sequence ID" value="BGLB017511-PA"/>
    <property type="gene ID" value="BGLB017511"/>
</dbReference>
<dbReference type="VEuPathDB" id="VectorBase:BGLAX_037960"/>
<evidence type="ECO:0000256" key="4">
    <source>
        <dbReference type="ARBA" id="ARBA00022801"/>
    </source>
</evidence>
<evidence type="ECO:0000313" key="9">
    <source>
        <dbReference type="EnsemblMetazoa" id="BGLB017511-PA"/>
    </source>
</evidence>
<evidence type="ECO:0000313" key="10">
    <source>
        <dbReference type="Proteomes" id="UP000076420"/>
    </source>
</evidence>
<evidence type="ECO:0000256" key="8">
    <source>
        <dbReference type="RuleBase" id="RU004468"/>
    </source>
</evidence>
<dbReference type="Proteomes" id="UP000076420">
    <property type="component" value="Unassembled WGS sequence"/>
</dbReference>
<dbReference type="Pfam" id="PF00232">
    <property type="entry name" value="Glyco_hydro_1"/>
    <property type="match status" value="3"/>
</dbReference>
<dbReference type="InterPro" id="IPR017853">
    <property type="entry name" value="GH"/>
</dbReference>
<evidence type="ECO:0000256" key="6">
    <source>
        <dbReference type="ARBA" id="ARBA00023295"/>
    </source>
</evidence>
<dbReference type="PANTHER" id="PTHR10353">
    <property type="entry name" value="GLYCOSYL HYDROLASE"/>
    <property type="match status" value="1"/>
</dbReference>
<feature type="active site" description="Nucleophile" evidence="7">
    <location>
        <position position="263"/>
    </location>
</feature>
<protein>
    <recommendedName>
        <fullName evidence="3">beta-glucosidase</fullName>
        <ecNumber evidence="3">3.2.1.21</ecNumber>
    </recommendedName>
</protein>
<dbReference type="PROSITE" id="PS00653">
    <property type="entry name" value="GLYCOSYL_HYDROL_F1_2"/>
    <property type="match status" value="1"/>
</dbReference>
<evidence type="ECO:0000256" key="3">
    <source>
        <dbReference type="ARBA" id="ARBA00012744"/>
    </source>
</evidence>
<comment type="subunit">
    <text evidence="2">Homodimer.</text>
</comment>
<dbReference type="SUPFAM" id="SSF51445">
    <property type="entry name" value="(Trans)glycosidases"/>
    <property type="match status" value="3"/>
</dbReference>
<proteinExistence type="inferred from homology"/>
<feature type="active site" description="Nucleophile" evidence="7">
    <location>
        <position position="749"/>
    </location>
</feature>
<dbReference type="GO" id="GO:0008422">
    <property type="term" value="F:beta-glucosidase activity"/>
    <property type="evidence" value="ECO:0007669"/>
    <property type="project" value="TreeGrafter"/>
</dbReference>
<dbReference type="Gene3D" id="3.20.20.80">
    <property type="entry name" value="Glycosidases"/>
    <property type="match status" value="3"/>
</dbReference>
<keyword evidence="5" id="KW-0325">Glycoprotein</keyword>
<dbReference type="EC" id="3.2.1.21" evidence="3"/>
<dbReference type="PROSITE" id="PS00572">
    <property type="entry name" value="GLYCOSYL_HYDROL_F1_1"/>
    <property type="match status" value="2"/>
</dbReference>
<accession>A0A2C9KCJ4</accession>
<dbReference type="VEuPathDB" id="VectorBase:BGLB017511"/>
<dbReference type="InterPro" id="IPR018120">
    <property type="entry name" value="Glyco_hydro_1_AS"/>
</dbReference>
<evidence type="ECO:0000256" key="5">
    <source>
        <dbReference type="ARBA" id="ARBA00023180"/>
    </source>
</evidence>
<comment type="similarity">
    <text evidence="1">Belongs to the glycosyl hydrolase 1 family.</text>
</comment>
<dbReference type="OrthoDB" id="65569at2759"/>
<evidence type="ECO:0000256" key="1">
    <source>
        <dbReference type="ARBA" id="ARBA00010838"/>
    </source>
</evidence>
<reference evidence="9" key="1">
    <citation type="submission" date="2020-05" db="UniProtKB">
        <authorList>
            <consortium name="EnsemblMetazoa"/>
        </authorList>
    </citation>
    <scope>IDENTIFICATION</scope>
    <source>
        <strain evidence="9">BB02</strain>
    </source>
</reference>
<sequence>MVTLYHWDLPQALELKGGWLNEDVVGHFRNYADLIFKEFGADVKYWITINEPWVVSYLGYGVDQMAPGRWGPGTNVYIVTHNLIKAHVAAYKLYNSTYRSQSPGGKGQIGITLDIHNDIPKNSSDPADVEAAERGKLFRFGWFAHPILKTGDYPEVMKTKIIEKSHQLGQTSRLPSFTPDEILQNKGSSDFVGLNYYTSIYASPGQLPYDPPSWDNDQDIVRDRDPSWTGSGSSWLFSVPTGFREVLNWIKKTYNNIPLYVTENGISDKNGTLRDAHRITYYRQHINQMLKAIKLDGCDVRGYTAWSLMDNFEWARGYSERFGFYYVDFTDPNRTRTPKASTQFYSNIIRDNGFKKGYSGKGGQSTGIVYIEDDFEVLYDQFPDDFAWSTATASYQIEGGWNADGKGPSIWDTWAHTGRIAHNETGDVACDSYHKYKEDVQLLKNLGVNHYRFSIAWSRVMSDGTPKTINEPGIQYYNNVINELLANGVTPMVTMYHWDLPQGLQNQGGWFNPKIVDWFKDYADLCFSQFGNKVKKWITFNEPWVISVQGHGKGDYAPGIKDIKNGPYKAAHNIIKSHAEAYHLYQDKYKATQQGEVGITLNCDWLEPRDIVNISDIEASERGLQFFMGWFAHPVLINGDYPDVMKEYVKNASLEEGLTTSRLPEFTADEKKRIVGTSDFLGLNHYSSNVAYEGYVGDGYWRDQKIVTYRDPSWQQSVSYWLNINPIGIRKLLNWMRKEYGNIPIYITENGLSDRNGTLNDFHRIAYFRDYINNLLKAVVLDKVNVKGYTAWSLMDNFEWARGYGEKLGVYYVDFNDTNRPRIPKASARYLYELFKNNGFIQGSYNDPKTTQRLPFRNETYYGQFSANFSFGVSSVGLDIPSQVNENDRGKSVWDTIAQTSTIAKSFDSSTDIAKDISDLLSIKAEHYYFTITWTRLLPTGKAGGVSLTGLNYYSTLIDQLLDAGIFPAVAINQWDYPNVLKTKGWADSSMIDEYIFLARTCFEHFGSKVKYWTTFSTPEYTPFTEQISSDGQRYTIYKNLLLAHAKAYQLYINEFKATQKGFVGISLAPILAVPRNYRDPSHALSAERLTEYSFGLFADPIYLSGDYSDTVKKIGGSYLSPLSELEKSWIKGSADYFGLEYYNTVPVERGVDIVQTASADLSNNATINNTNPRGLRMILGYIRKRYNNVPVMISGNGLWDNNGEIDDSFRGKFIFDHVDEVLKAVRIDGSDVRAYTYRSLKDSYEWSSGYKIRFGLYGVNFDDPSQARTLRNSAQTFTKIVENRGILRGN</sequence>
<name>A0A2C9KCJ4_BIOGL</name>
<dbReference type="InterPro" id="IPR001360">
    <property type="entry name" value="Glyco_hydro_1"/>
</dbReference>
<evidence type="ECO:0000256" key="2">
    <source>
        <dbReference type="ARBA" id="ARBA00011738"/>
    </source>
</evidence>